<feature type="region of interest" description="Disordered" evidence="9">
    <location>
        <begin position="12"/>
        <end position="60"/>
    </location>
</feature>
<evidence type="ECO:0000256" key="3">
    <source>
        <dbReference type="ARBA" id="ARBA00022806"/>
    </source>
</evidence>
<name>A0A0H5QN09_9EUKA</name>
<dbReference type="InterPro" id="IPR014001">
    <property type="entry name" value="Helicase_ATP-bd"/>
</dbReference>
<dbReference type="PROSITE" id="PS51192">
    <property type="entry name" value="HELICASE_ATP_BIND_1"/>
    <property type="match status" value="1"/>
</dbReference>
<evidence type="ECO:0000256" key="1">
    <source>
        <dbReference type="ARBA" id="ARBA00022741"/>
    </source>
</evidence>
<dbReference type="SUPFAM" id="SSF52540">
    <property type="entry name" value="P-loop containing nucleoside triphosphate hydrolases"/>
    <property type="match status" value="1"/>
</dbReference>
<accession>A0A0H5QN09</accession>
<keyword evidence="5 8" id="KW-0694">RNA-binding</keyword>
<evidence type="ECO:0000259" key="12">
    <source>
        <dbReference type="PROSITE" id="PS51195"/>
    </source>
</evidence>
<dbReference type="GO" id="GO:0003723">
    <property type="term" value="F:RNA binding"/>
    <property type="evidence" value="ECO:0007669"/>
    <property type="project" value="UniProtKB-UniRule"/>
</dbReference>
<dbReference type="PROSITE" id="PS00039">
    <property type="entry name" value="DEAD_ATP_HELICASE"/>
    <property type="match status" value="1"/>
</dbReference>
<feature type="domain" description="DEAD-box RNA helicase Q" evidence="12">
    <location>
        <begin position="94"/>
        <end position="123"/>
    </location>
</feature>
<dbReference type="PANTHER" id="PTHR24031">
    <property type="entry name" value="RNA HELICASE"/>
    <property type="match status" value="1"/>
</dbReference>
<proteinExistence type="inferred from homology"/>
<dbReference type="InterPro" id="IPR014014">
    <property type="entry name" value="RNA_helicase_DEAD_Q_motif"/>
</dbReference>
<comment type="domain">
    <text evidence="8">The Q motif is unique to and characteristic of the DEAD box family of RNA helicases and controls ATP binding and hydrolysis.</text>
</comment>
<keyword evidence="4 7" id="KW-0067">ATP-binding</keyword>
<dbReference type="Pfam" id="PF13959">
    <property type="entry name" value="CTE_SPB4"/>
    <property type="match status" value="1"/>
</dbReference>
<evidence type="ECO:0000259" key="10">
    <source>
        <dbReference type="PROSITE" id="PS51192"/>
    </source>
</evidence>
<evidence type="ECO:0000256" key="6">
    <source>
        <dbReference type="PROSITE-ProRule" id="PRU00552"/>
    </source>
</evidence>
<evidence type="ECO:0000256" key="2">
    <source>
        <dbReference type="ARBA" id="ARBA00022801"/>
    </source>
</evidence>
<keyword evidence="1 7" id="KW-0547">Nucleotide-binding</keyword>
<dbReference type="PROSITE" id="PS51194">
    <property type="entry name" value="HELICASE_CTER"/>
    <property type="match status" value="1"/>
</dbReference>
<protein>
    <recommendedName>
        <fullName evidence="8">ATP-dependent RNA helicase</fullName>
        <ecNumber evidence="8">3.6.4.13</ecNumber>
    </recommendedName>
</protein>
<dbReference type="GO" id="GO:0003724">
    <property type="term" value="F:RNA helicase activity"/>
    <property type="evidence" value="ECO:0007669"/>
    <property type="project" value="UniProtKB-EC"/>
</dbReference>
<evidence type="ECO:0000256" key="8">
    <source>
        <dbReference type="RuleBase" id="RU365068"/>
    </source>
</evidence>
<dbReference type="InterPro" id="IPR000629">
    <property type="entry name" value="RNA-helicase_DEAD-box_CS"/>
</dbReference>
<dbReference type="GO" id="GO:0005524">
    <property type="term" value="F:ATP binding"/>
    <property type="evidence" value="ECO:0007669"/>
    <property type="project" value="UniProtKB-UniRule"/>
</dbReference>
<dbReference type="InterPro" id="IPR027417">
    <property type="entry name" value="P-loop_NTPase"/>
</dbReference>
<feature type="short sequence motif" description="Q motif" evidence="6">
    <location>
        <begin position="94"/>
        <end position="123"/>
    </location>
</feature>
<dbReference type="EC" id="3.6.4.13" evidence="8"/>
<dbReference type="InterPro" id="IPR011545">
    <property type="entry name" value="DEAD/DEAH_box_helicase_dom"/>
</dbReference>
<dbReference type="PROSITE" id="PS51195">
    <property type="entry name" value="Q_MOTIF"/>
    <property type="match status" value="1"/>
</dbReference>
<dbReference type="SMART" id="SM00490">
    <property type="entry name" value="HELICc"/>
    <property type="match status" value="1"/>
</dbReference>
<dbReference type="Gene3D" id="3.40.50.300">
    <property type="entry name" value="P-loop containing nucleotide triphosphate hydrolases"/>
    <property type="match status" value="2"/>
</dbReference>
<feature type="compositionally biased region" description="Basic and acidic residues" evidence="9">
    <location>
        <begin position="26"/>
        <end position="39"/>
    </location>
</feature>
<feature type="compositionally biased region" description="Basic and acidic residues" evidence="9">
    <location>
        <begin position="49"/>
        <end position="58"/>
    </location>
</feature>
<dbReference type="Pfam" id="PF00271">
    <property type="entry name" value="Helicase_C"/>
    <property type="match status" value="1"/>
</dbReference>
<dbReference type="GO" id="GO:0016887">
    <property type="term" value="F:ATP hydrolysis activity"/>
    <property type="evidence" value="ECO:0007669"/>
    <property type="project" value="RHEA"/>
</dbReference>
<sequence length="677" mass="75173">MAIDDTIQVNISTRPGGADIPGYTIRGDDGGDKRRDRVHNGHNHRIKGHDKGAADKGQKRIAPKIRRVIPDTTGDLEKRRNMGNSRTIFANEQCSFASLGLSQRITKQLETKLGFTQATLVQSLTIPEMISGRDVLSQSQTGSGKTLAFLAPIVDRLTAPGRERITRSQGTLSLIICPTRELCLQTHQVLSKLAQPFPFIVSGIVMGGQKIKSEKASLRKGITILICTPGRLLDHLRHTTSFIYSNCEHFILDEADRLLDLGFENDLNSIADALRSKVSSSHRLQCALLSATLDKRVKRLGTILMKSPTIIDCSSIPSPGSVSSQPAPPTSQYQIPDGLSQGYVAVPERLRLVSLVAFLRLKISSYSGDFKAIVFVSTCDQTEFYHRLFSNICWPPAPSRQVLDDGDRELLSDDVQDDTLHDPIIPSPLFKLHGNMSSTDRTKVYQQYCLGRTGILFCTDVAARGLDLPSVDWIIQYNPPSDITDYVHRIGRTARLGRRGRTLLILSQSERGFTSLLNEHNIHPDEMDCDQLLDSVRREIINGAPAPSSCHYTAMNKQFTYPVDSDTDIKGLASRAFTSYTRSYAAYPKPIRPLLSVHNLHLGHVACSFGLKQAPSSISGQQKIGRRHRKRDGNDDEEDDDDIVPAVRGSLEKYEQGQKRSNKRSKVLYNLMSEFTA</sequence>
<reference evidence="13" key="1">
    <citation type="submission" date="2015-04" db="EMBL/GenBank/DDBJ databases">
        <title>The genome sequence of the plant pathogenic Rhizarian Plasmodiophora brassicae reveals insights in its biotrophic life cycle and the origin of chitin synthesis.</title>
        <authorList>
            <person name="Schwelm A."/>
            <person name="Fogelqvist J."/>
            <person name="Knaust A."/>
            <person name="Julke S."/>
            <person name="Lilja T."/>
            <person name="Dhandapani V."/>
            <person name="Bonilla-Rosso G."/>
            <person name="Karlsson M."/>
            <person name="Shevchenko A."/>
            <person name="Choi S.R."/>
            <person name="Kim H.G."/>
            <person name="Park J.Y."/>
            <person name="Lim Y.P."/>
            <person name="Ludwig-Muller J."/>
            <person name="Dixelius C."/>
        </authorList>
    </citation>
    <scope>NUCLEOTIDE SEQUENCE</scope>
    <source>
        <tissue evidence="13">Potato root galls</tissue>
    </source>
</reference>
<keyword evidence="3 7" id="KW-0347">Helicase</keyword>
<dbReference type="EMBL" id="HACM01002495">
    <property type="protein sequence ID" value="CRZ02937.1"/>
    <property type="molecule type" value="Transcribed_RNA"/>
</dbReference>
<dbReference type="InterPro" id="IPR001650">
    <property type="entry name" value="Helicase_C-like"/>
</dbReference>
<feature type="region of interest" description="Disordered" evidence="9">
    <location>
        <begin position="618"/>
        <end position="663"/>
    </location>
</feature>
<comment type="catalytic activity">
    <reaction evidence="8">
        <text>ATP + H2O = ADP + phosphate + H(+)</text>
        <dbReference type="Rhea" id="RHEA:13065"/>
        <dbReference type="ChEBI" id="CHEBI:15377"/>
        <dbReference type="ChEBI" id="CHEBI:15378"/>
        <dbReference type="ChEBI" id="CHEBI:30616"/>
        <dbReference type="ChEBI" id="CHEBI:43474"/>
        <dbReference type="ChEBI" id="CHEBI:456216"/>
        <dbReference type="EC" id="3.6.4.13"/>
    </reaction>
</comment>
<evidence type="ECO:0000256" key="4">
    <source>
        <dbReference type="ARBA" id="ARBA00022840"/>
    </source>
</evidence>
<organism evidence="13">
    <name type="scientific">Spongospora subterranea</name>
    <dbReference type="NCBI Taxonomy" id="70186"/>
    <lineage>
        <taxon>Eukaryota</taxon>
        <taxon>Sar</taxon>
        <taxon>Rhizaria</taxon>
        <taxon>Endomyxa</taxon>
        <taxon>Phytomyxea</taxon>
        <taxon>Plasmodiophorida</taxon>
        <taxon>Plasmodiophoridae</taxon>
        <taxon>Spongospora</taxon>
    </lineage>
</organism>
<evidence type="ECO:0000313" key="13">
    <source>
        <dbReference type="EMBL" id="CRZ02937.1"/>
    </source>
</evidence>
<evidence type="ECO:0000256" key="5">
    <source>
        <dbReference type="ARBA" id="ARBA00022884"/>
    </source>
</evidence>
<dbReference type="Pfam" id="PF00270">
    <property type="entry name" value="DEAD"/>
    <property type="match status" value="1"/>
</dbReference>
<evidence type="ECO:0000256" key="7">
    <source>
        <dbReference type="RuleBase" id="RU000492"/>
    </source>
</evidence>
<dbReference type="SMART" id="SM00487">
    <property type="entry name" value="DEXDc"/>
    <property type="match status" value="1"/>
</dbReference>
<keyword evidence="2 7" id="KW-0378">Hydrolase</keyword>
<dbReference type="InterPro" id="IPR025313">
    <property type="entry name" value="SPB4-like_CTE"/>
</dbReference>
<dbReference type="SMART" id="SM01178">
    <property type="entry name" value="DUF4217"/>
    <property type="match status" value="1"/>
</dbReference>
<feature type="domain" description="Helicase C-terminal" evidence="11">
    <location>
        <begin position="338"/>
        <end position="544"/>
    </location>
</feature>
<evidence type="ECO:0000259" key="11">
    <source>
        <dbReference type="PROSITE" id="PS51194"/>
    </source>
</evidence>
<dbReference type="CDD" id="cd18787">
    <property type="entry name" value="SF2_C_DEAD"/>
    <property type="match status" value="1"/>
</dbReference>
<dbReference type="AlphaFoldDB" id="A0A0H5QN09"/>
<comment type="function">
    <text evidence="8">RNA helicase.</text>
</comment>
<evidence type="ECO:0000256" key="9">
    <source>
        <dbReference type="SAM" id="MobiDB-lite"/>
    </source>
</evidence>
<feature type="domain" description="Helicase ATP-binding" evidence="10">
    <location>
        <begin position="126"/>
        <end position="311"/>
    </location>
</feature>
<comment type="similarity">
    <text evidence="7">Belongs to the DEAD box helicase family.</text>
</comment>
<feature type="compositionally biased region" description="Acidic residues" evidence="9">
    <location>
        <begin position="634"/>
        <end position="643"/>
    </location>
</feature>